<proteinExistence type="inferred from homology"/>
<comment type="caution">
    <text evidence="8">The sequence shown here is derived from an EMBL/GenBank/DDBJ whole genome shotgun (WGS) entry which is preliminary data.</text>
</comment>
<evidence type="ECO:0000256" key="3">
    <source>
        <dbReference type="ARBA" id="ARBA00022884"/>
    </source>
</evidence>
<dbReference type="EMBL" id="CALNXK010000127">
    <property type="protein sequence ID" value="CAH3163751.1"/>
    <property type="molecule type" value="Genomic_DNA"/>
</dbReference>
<feature type="region of interest" description="Disordered" evidence="6">
    <location>
        <begin position="1"/>
        <end position="24"/>
    </location>
</feature>
<feature type="region of interest" description="Disordered" evidence="6">
    <location>
        <begin position="49"/>
        <end position="74"/>
    </location>
</feature>
<dbReference type="Pfam" id="PF00076">
    <property type="entry name" value="RRM_1"/>
    <property type="match status" value="1"/>
</dbReference>
<evidence type="ECO:0000256" key="2">
    <source>
        <dbReference type="ARBA" id="ARBA00015192"/>
    </source>
</evidence>
<dbReference type="PROSITE" id="PS50102">
    <property type="entry name" value="RRM"/>
    <property type="match status" value="1"/>
</dbReference>
<dbReference type="SUPFAM" id="SSF54928">
    <property type="entry name" value="RNA-binding domain, RBD"/>
    <property type="match status" value="1"/>
</dbReference>
<keyword evidence="3 5" id="KW-0694">RNA-binding</keyword>
<dbReference type="InterPro" id="IPR035979">
    <property type="entry name" value="RBD_domain_sf"/>
</dbReference>
<dbReference type="InterPro" id="IPR012677">
    <property type="entry name" value="Nucleotide-bd_a/b_plait_sf"/>
</dbReference>
<dbReference type="CDD" id="cd12383">
    <property type="entry name" value="RRM_RBM42"/>
    <property type="match status" value="1"/>
</dbReference>
<dbReference type="InterPro" id="IPR000504">
    <property type="entry name" value="RRM_dom"/>
</dbReference>
<protein>
    <recommendedName>
        <fullName evidence="2">RNA-binding protein 42</fullName>
    </recommendedName>
    <alternativeName>
        <fullName evidence="4">RNA-binding motif protein 42</fullName>
    </alternativeName>
</protein>
<evidence type="ECO:0000256" key="1">
    <source>
        <dbReference type="ARBA" id="ARBA00007408"/>
    </source>
</evidence>
<evidence type="ECO:0000256" key="6">
    <source>
        <dbReference type="SAM" id="MobiDB-lite"/>
    </source>
</evidence>
<dbReference type="PANTHER" id="PTHR47640:SF11">
    <property type="entry name" value="RNA-BINDING PROTEIN 42"/>
    <property type="match status" value="1"/>
</dbReference>
<evidence type="ECO:0000313" key="9">
    <source>
        <dbReference type="Proteomes" id="UP001159405"/>
    </source>
</evidence>
<evidence type="ECO:0000313" key="8">
    <source>
        <dbReference type="EMBL" id="CAH3163751.1"/>
    </source>
</evidence>
<dbReference type="InterPro" id="IPR034215">
    <property type="entry name" value="RBM42_RRM"/>
</dbReference>
<evidence type="ECO:0000256" key="4">
    <source>
        <dbReference type="ARBA" id="ARBA00030574"/>
    </source>
</evidence>
<feature type="domain" description="RRM" evidence="7">
    <location>
        <begin position="227"/>
        <end position="305"/>
    </location>
</feature>
<name>A0ABN8QJR2_9CNID</name>
<accession>A0ABN8QJR2</accession>
<reference evidence="8 9" key="1">
    <citation type="submission" date="2022-05" db="EMBL/GenBank/DDBJ databases">
        <authorList>
            <consortium name="Genoscope - CEA"/>
            <person name="William W."/>
        </authorList>
    </citation>
    <scope>NUCLEOTIDE SEQUENCE [LARGE SCALE GENOMIC DNA]</scope>
</reference>
<organism evidence="8 9">
    <name type="scientific">Porites lobata</name>
    <dbReference type="NCBI Taxonomy" id="104759"/>
    <lineage>
        <taxon>Eukaryota</taxon>
        <taxon>Metazoa</taxon>
        <taxon>Cnidaria</taxon>
        <taxon>Anthozoa</taxon>
        <taxon>Hexacorallia</taxon>
        <taxon>Scleractinia</taxon>
        <taxon>Fungiina</taxon>
        <taxon>Poritidae</taxon>
        <taxon>Porites</taxon>
    </lineage>
</organism>
<dbReference type="InterPro" id="IPR050825">
    <property type="entry name" value="RBM42_RBP45_47-like"/>
</dbReference>
<evidence type="ECO:0000259" key="7">
    <source>
        <dbReference type="PROSITE" id="PS50102"/>
    </source>
</evidence>
<keyword evidence="9" id="KW-1185">Reference proteome</keyword>
<feature type="compositionally biased region" description="Polar residues" evidence="6">
    <location>
        <begin position="54"/>
        <end position="63"/>
    </location>
</feature>
<dbReference type="SMART" id="SM00360">
    <property type="entry name" value="RRM"/>
    <property type="match status" value="1"/>
</dbReference>
<dbReference type="Gene3D" id="3.30.70.330">
    <property type="match status" value="1"/>
</dbReference>
<comment type="similarity">
    <text evidence="1">Belongs to the RRM RBM42 family.</text>
</comment>
<sequence>MADAEEQTRRNELEAEMSRFEQEIAEHPVARPVIATNTFRMASKAIENTPKPLPTQQIPNNHFTPRHQTPHPPPLLQPPLSNQMPPHMQVPVQRHMQVPPNQLPTPPMPPAMNLPPGVQPMVPQMVPNPGLPVGPVMAPPGLPMVPMPMPVGVPVAMPGVPVAGPVGPTMPMMTAEEQKEWESTYSQSGAAAEGKEKKKTKEKKFIRVAGDTVWEDSSLSEWEQDDFRVFCGDLGNEVTDEILTRNFSKYPSFLKAKVVRDKKTNKSKGYGFLSFKDPNDFIKAMREMNGKYIGNRPIKLRKSTWKDRSIDVVKKKQKEKKRLGYR</sequence>
<gene>
    <name evidence="8" type="ORF">PLOB_00005976</name>
</gene>
<evidence type="ECO:0000256" key="5">
    <source>
        <dbReference type="PROSITE-ProRule" id="PRU00176"/>
    </source>
</evidence>
<dbReference type="Proteomes" id="UP001159405">
    <property type="component" value="Unassembled WGS sequence"/>
</dbReference>
<dbReference type="PANTHER" id="PTHR47640">
    <property type="entry name" value="TRNA SELENOCYSTEINE 1-ASSOCIATED PROTEIN 1-RELATED-RELATED"/>
    <property type="match status" value="1"/>
</dbReference>